<dbReference type="GO" id="GO:0031848">
    <property type="term" value="P:protection from non-homologous end joining at telomere"/>
    <property type="evidence" value="ECO:0007669"/>
    <property type="project" value="InterPro"/>
</dbReference>
<dbReference type="CDD" id="cd11660">
    <property type="entry name" value="SANT_TRF"/>
    <property type="match status" value="1"/>
</dbReference>
<gene>
    <name evidence="3" type="ORF">PHATRDRAFT_45029</name>
</gene>
<evidence type="ECO:0000256" key="1">
    <source>
        <dbReference type="SAM" id="MobiDB-lite"/>
    </source>
</evidence>
<dbReference type="Gene3D" id="1.10.10.60">
    <property type="entry name" value="Homeodomain-like"/>
    <property type="match status" value="1"/>
</dbReference>
<dbReference type="GeneID" id="7199692"/>
<dbReference type="SUPFAM" id="SSF46689">
    <property type="entry name" value="Homeodomain-like"/>
    <property type="match status" value="1"/>
</dbReference>
<feature type="compositionally biased region" description="Basic and acidic residues" evidence="1">
    <location>
        <begin position="463"/>
        <end position="538"/>
    </location>
</feature>
<evidence type="ECO:0000313" key="3">
    <source>
        <dbReference type="EMBL" id="EEC49811.1"/>
    </source>
</evidence>
<dbReference type="Proteomes" id="UP000000759">
    <property type="component" value="Chromosome 5"/>
</dbReference>
<sequence length="678" mass="77545">MSFLLSLFRSPEEKETPLASRDDTNNNNNDNSDNESDNGVLQPPVVPHSPSLTTAHASSKSFASIPPMPSRQTSGMNRDRSFSKVFNQLPPHLPTLQEMQMDLMEYLCHLILLQTNVAKALLYKTQLTQVLESHQIHKYGRFYSRLNLTALGCDLLCLPESETPETWTTPQDWAHMREQLVLTKSLLLRRDANVWVPTAMEESESPTPADAALETTPSLPQPNDAIDHQLETHEMFQDTYQQVYEFVHVQEIIARLRLSLQEVIVTPDENDDRRIPRAREAVELYQQQLGALFHGPEHIPKDLTHFLLRDLYRNHHDWIRTVPTHLEELILHPRSVFSLAKLQQKVRSLLIKWSESILEIPTLVKIGYGGVMAPVVGDDGDDDVSAWGDDDEHAPTAQELLTQPPPSMDEAHEPLPASTRPLNQRSSVTIEDAETLKQLVLAPPPHRTRTRVTTTTPSQRPTPSKDLRRVARQNVRREQELLTQPEMDRGESDHDRSDEEEKDDDVEHAQSEGEKENDPDERKILTTLSREQEERLFEDSSTDEEEEPERSTEVATRDNRQIEVLSSSQKRKRHPRVSTSPATPVKGRSTENKLHKLSRWEDSDVEEFDALFVTEKQPLSGHKKRPFSSLETASIRHGVRQFGMHSWAQIRDTYPALSSRSGQQIRDKFRTMTKHGQA</sequence>
<protein>
    <recommendedName>
        <fullName evidence="2">HTH myb-type domain-containing protein</fullName>
    </recommendedName>
</protein>
<feature type="domain" description="HTH myb-type" evidence="2">
    <location>
        <begin position="619"/>
        <end position="677"/>
    </location>
</feature>
<dbReference type="InParanoid" id="B7FVC4"/>
<dbReference type="KEGG" id="pti:PHATRDRAFT_45029"/>
<dbReference type="InterPro" id="IPR001005">
    <property type="entry name" value="SANT/Myb"/>
</dbReference>
<feature type="compositionally biased region" description="Basic and acidic residues" evidence="1">
    <location>
        <begin position="588"/>
        <end position="597"/>
    </location>
</feature>
<dbReference type="AlphaFoldDB" id="B7FVC4"/>
<feature type="compositionally biased region" description="Basic and acidic residues" evidence="1">
    <location>
        <begin position="10"/>
        <end position="24"/>
    </location>
</feature>
<dbReference type="HOGENOM" id="CLU_405727_0_0_1"/>
<dbReference type="PROSITE" id="PS51294">
    <property type="entry name" value="HTH_MYB"/>
    <property type="match status" value="1"/>
</dbReference>
<dbReference type="GO" id="GO:0000781">
    <property type="term" value="C:chromosome, telomeric region"/>
    <property type="evidence" value="ECO:0007669"/>
    <property type="project" value="InterPro"/>
</dbReference>
<proteinExistence type="predicted"/>
<dbReference type="GO" id="GO:0005634">
    <property type="term" value="C:nucleus"/>
    <property type="evidence" value="ECO:0007669"/>
    <property type="project" value="InterPro"/>
</dbReference>
<dbReference type="PANTHER" id="PTHR46833">
    <property type="entry name" value="TELOMERIC REPEAT-BINDING FACTOR 2 TERF2"/>
    <property type="match status" value="1"/>
</dbReference>
<dbReference type="GO" id="GO:0042162">
    <property type="term" value="F:telomeric DNA binding"/>
    <property type="evidence" value="ECO:0007669"/>
    <property type="project" value="InterPro"/>
</dbReference>
<reference evidence="3 4" key="1">
    <citation type="journal article" date="2008" name="Nature">
        <title>The Phaeodactylum genome reveals the evolutionary history of diatom genomes.</title>
        <authorList>
            <person name="Bowler C."/>
            <person name="Allen A.E."/>
            <person name="Badger J.H."/>
            <person name="Grimwood J."/>
            <person name="Jabbari K."/>
            <person name="Kuo A."/>
            <person name="Maheswari U."/>
            <person name="Martens C."/>
            <person name="Maumus F."/>
            <person name="Otillar R.P."/>
            <person name="Rayko E."/>
            <person name="Salamov A."/>
            <person name="Vandepoele K."/>
            <person name="Beszteri B."/>
            <person name="Gruber A."/>
            <person name="Heijde M."/>
            <person name="Katinka M."/>
            <person name="Mock T."/>
            <person name="Valentin K."/>
            <person name="Verret F."/>
            <person name="Berges J.A."/>
            <person name="Brownlee C."/>
            <person name="Cadoret J.P."/>
            <person name="Chiovitti A."/>
            <person name="Choi C.J."/>
            <person name="Coesel S."/>
            <person name="De Martino A."/>
            <person name="Detter J.C."/>
            <person name="Durkin C."/>
            <person name="Falciatore A."/>
            <person name="Fournet J."/>
            <person name="Haruta M."/>
            <person name="Huysman M.J."/>
            <person name="Jenkins B.D."/>
            <person name="Jiroutova K."/>
            <person name="Jorgensen R.E."/>
            <person name="Joubert Y."/>
            <person name="Kaplan A."/>
            <person name="Kroger N."/>
            <person name="Kroth P.G."/>
            <person name="La Roche J."/>
            <person name="Lindquist E."/>
            <person name="Lommer M."/>
            <person name="Martin-Jezequel V."/>
            <person name="Lopez P.J."/>
            <person name="Lucas S."/>
            <person name="Mangogna M."/>
            <person name="McGinnis K."/>
            <person name="Medlin L.K."/>
            <person name="Montsant A."/>
            <person name="Oudot-Le Secq M.P."/>
            <person name="Napoli C."/>
            <person name="Obornik M."/>
            <person name="Parker M.S."/>
            <person name="Petit J.L."/>
            <person name="Porcel B.M."/>
            <person name="Poulsen N."/>
            <person name="Robison M."/>
            <person name="Rychlewski L."/>
            <person name="Rynearson T.A."/>
            <person name="Schmutz J."/>
            <person name="Shapiro H."/>
            <person name="Siaut M."/>
            <person name="Stanley M."/>
            <person name="Sussman M.R."/>
            <person name="Taylor A.R."/>
            <person name="Vardi A."/>
            <person name="von Dassow P."/>
            <person name="Vyverman W."/>
            <person name="Willis A."/>
            <person name="Wyrwicz L.S."/>
            <person name="Rokhsar D.S."/>
            <person name="Weissenbach J."/>
            <person name="Armbrust E.V."/>
            <person name="Green B.R."/>
            <person name="Van de Peer Y."/>
            <person name="Grigoriev I.V."/>
        </authorList>
    </citation>
    <scope>NUCLEOTIDE SEQUENCE [LARGE SCALE GENOMIC DNA]</scope>
    <source>
        <strain evidence="3 4">CCAP 1055/1</strain>
    </source>
</reference>
<dbReference type="PANTHER" id="PTHR46833:SF1">
    <property type="entry name" value="TELOMERIC REPEAT-BINDING FACTOR 2"/>
    <property type="match status" value="1"/>
</dbReference>
<dbReference type="InterPro" id="IPR030657">
    <property type="entry name" value="TERF2"/>
</dbReference>
<feature type="compositionally biased region" description="Low complexity" evidence="1">
    <location>
        <begin position="451"/>
        <end position="462"/>
    </location>
</feature>
<name>B7FVC4_PHATC</name>
<dbReference type="OrthoDB" id="49585at2759"/>
<reference evidence="4" key="2">
    <citation type="submission" date="2008-08" db="EMBL/GenBank/DDBJ databases">
        <authorList>
            <consortium name="Diatom Consortium"/>
            <person name="Grigoriev I."/>
            <person name="Grimwood J."/>
            <person name="Kuo A."/>
            <person name="Otillar R.P."/>
            <person name="Salamov A."/>
            <person name="Detter J.C."/>
            <person name="Lindquist E."/>
            <person name="Shapiro H."/>
            <person name="Lucas S."/>
            <person name="Glavina del Rio T."/>
            <person name="Pitluck S."/>
            <person name="Rokhsar D."/>
            <person name="Bowler C."/>
        </authorList>
    </citation>
    <scope>GENOME REANNOTATION</scope>
    <source>
        <strain evidence="4">CCAP 1055/1</strain>
    </source>
</reference>
<dbReference type="SMART" id="SM00717">
    <property type="entry name" value="SANT"/>
    <property type="match status" value="1"/>
</dbReference>
<dbReference type="PaxDb" id="2850-Phatr45029"/>
<feature type="compositionally biased region" description="Polar residues" evidence="1">
    <location>
        <begin position="50"/>
        <end position="62"/>
    </location>
</feature>
<dbReference type="eggNOG" id="ENOG502RRBX">
    <property type="taxonomic scope" value="Eukaryota"/>
</dbReference>
<evidence type="ECO:0000259" key="2">
    <source>
        <dbReference type="PROSITE" id="PS51294"/>
    </source>
</evidence>
<dbReference type="InterPro" id="IPR017930">
    <property type="entry name" value="Myb_dom"/>
</dbReference>
<dbReference type="RefSeq" id="XP_002179113.1">
    <property type="nucleotide sequence ID" value="XM_002179077.1"/>
</dbReference>
<feature type="region of interest" description="Disordered" evidence="1">
    <location>
        <begin position="399"/>
        <end position="597"/>
    </location>
</feature>
<keyword evidence="4" id="KW-1185">Reference proteome</keyword>
<evidence type="ECO:0000313" key="4">
    <source>
        <dbReference type="Proteomes" id="UP000000759"/>
    </source>
</evidence>
<dbReference type="EMBL" id="CM000608">
    <property type="protein sequence ID" value="EEC49811.1"/>
    <property type="molecule type" value="Genomic_DNA"/>
</dbReference>
<feature type="compositionally biased region" description="Polar residues" evidence="1">
    <location>
        <begin position="420"/>
        <end position="429"/>
    </location>
</feature>
<dbReference type="InterPro" id="IPR009057">
    <property type="entry name" value="Homeodomain-like_sf"/>
</dbReference>
<accession>B7FVC4</accession>
<feature type="compositionally biased region" description="Basic and acidic residues" evidence="1">
    <location>
        <begin position="549"/>
        <end position="561"/>
    </location>
</feature>
<organism evidence="3 4">
    <name type="scientific">Phaeodactylum tricornutum (strain CCAP 1055/1)</name>
    <dbReference type="NCBI Taxonomy" id="556484"/>
    <lineage>
        <taxon>Eukaryota</taxon>
        <taxon>Sar</taxon>
        <taxon>Stramenopiles</taxon>
        <taxon>Ochrophyta</taxon>
        <taxon>Bacillariophyta</taxon>
        <taxon>Bacillariophyceae</taxon>
        <taxon>Bacillariophycidae</taxon>
        <taxon>Naviculales</taxon>
        <taxon>Phaeodactylaceae</taxon>
        <taxon>Phaeodactylum</taxon>
    </lineage>
</organism>
<feature type="region of interest" description="Disordered" evidence="1">
    <location>
        <begin position="1"/>
        <end position="78"/>
    </location>
</feature>